<dbReference type="OrthoDB" id="5791869at2"/>
<dbReference type="Gene3D" id="3.40.30.110">
    <property type="match status" value="2"/>
</dbReference>
<dbReference type="InterPro" id="IPR036282">
    <property type="entry name" value="Glutathione-S-Trfase_C_sf"/>
</dbReference>
<dbReference type="HOGENOM" id="CLU_039745_2_0_6"/>
<organism evidence="2 3">
    <name type="scientific">Marinobacter nanhaiticus D15-8W</name>
    <dbReference type="NCBI Taxonomy" id="626887"/>
    <lineage>
        <taxon>Bacteria</taxon>
        <taxon>Pseudomonadati</taxon>
        <taxon>Pseudomonadota</taxon>
        <taxon>Gammaproteobacteria</taxon>
        <taxon>Pseudomonadales</taxon>
        <taxon>Marinobacteraceae</taxon>
        <taxon>Marinobacter</taxon>
    </lineage>
</organism>
<dbReference type="SUPFAM" id="SSF47616">
    <property type="entry name" value="GST C-terminal domain-like"/>
    <property type="match status" value="1"/>
</dbReference>
<evidence type="ECO:0000313" key="2">
    <source>
        <dbReference type="EMBL" id="ENO16336.1"/>
    </source>
</evidence>
<name>N6WXL4_9GAMM</name>
<dbReference type="EMBL" id="APLQ01000011">
    <property type="protein sequence ID" value="ENO16336.1"/>
    <property type="molecule type" value="Genomic_DNA"/>
</dbReference>
<sequence>MSELILHQYAMSPFSEKIRAMLGYTGQSWRAVTVREMPPRPNLVPLADGYRKIPVAQIGADIFCDTRTISREIARMTGKPELALENNSQEVQDFVRQVDLEIFLACIVASGGGGLLIKLIRNTSLIDAYKFLKDRIEMAKKSRVKSMSPKQAKARVAEHVSDLERRLDQDFLFGDRPCIADFSTYHGLWFVCDVAEKDVLGNAPRVRAWMDRIRRFGHGTVEQISAEEALEIAHARLPRPLPSSRANDAIGQTVRIAPDDYGRIPVKGTLVADDGESWVVAHEHPRVGTVNIHVPQQGFSLK</sequence>
<dbReference type="Pfam" id="PF13417">
    <property type="entry name" value="GST_N_3"/>
    <property type="match status" value="1"/>
</dbReference>
<dbReference type="CDD" id="cd00299">
    <property type="entry name" value="GST_C_family"/>
    <property type="match status" value="1"/>
</dbReference>
<dbReference type="Proteomes" id="UP000013165">
    <property type="component" value="Unassembled WGS sequence"/>
</dbReference>
<dbReference type="CDD" id="cd00570">
    <property type="entry name" value="GST_N_family"/>
    <property type="match status" value="1"/>
</dbReference>
<evidence type="ECO:0000259" key="1">
    <source>
        <dbReference type="PROSITE" id="PS50404"/>
    </source>
</evidence>
<dbReference type="SUPFAM" id="SSF52833">
    <property type="entry name" value="Thioredoxin-like"/>
    <property type="match status" value="1"/>
</dbReference>
<dbReference type="PROSITE" id="PS50404">
    <property type="entry name" value="GST_NTER"/>
    <property type="match status" value="1"/>
</dbReference>
<evidence type="ECO:0000313" key="3">
    <source>
        <dbReference type="Proteomes" id="UP000013165"/>
    </source>
</evidence>
<keyword evidence="3" id="KW-1185">Reference proteome</keyword>
<keyword evidence="2" id="KW-0808">Transferase</keyword>
<dbReference type="AlphaFoldDB" id="N6WXL4"/>
<dbReference type="GO" id="GO:0016740">
    <property type="term" value="F:transferase activity"/>
    <property type="evidence" value="ECO:0007669"/>
    <property type="project" value="UniProtKB-KW"/>
</dbReference>
<gene>
    <name evidence="2" type="ORF">J057_13306</name>
</gene>
<dbReference type="eggNOG" id="COG0625">
    <property type="taxonomic scope" value="Bacteria"/>
</dbReference>
<protein>
    <submittedName>
        <fullName evidence="2">Glutathione S-transferase family protein</fullName>
    </submittedName>
</protein>
<reference evidence="2 3" key="1">
    <citation type="journal article" date="2013" name="Genome Announc.">
        <title>Genome Sequence of the Polycyclic Aromatic Hydrocarbon-Degrading Bacterium Strain Marinobacter nanhaiticus D15-8WT.</title>
        <authorList>
            <person name="Cui Z."/>
            <person name="Gao W."/>
            <person name="Li Q."/>
            <person name="Xu G."/>
            <person name="Zheng L."/>
        </authorList>
    </citation>
    <scope>NUCLEOTIDE SEQUENCE [LARGE SCALE GENOMIC DNA]</scope>
    <source>
        <strain evidence="2 3">D15-8W</strain>
    </source>
</reference>
<dbReference type="Pfam" id="PF13410">
    <property type="entry name" value="GST_C_2"/>
    <property type="match status" value="1"/>
</dbReference>
<feature type="domain" description="GST N-terminal" evidence="1">
    <location>
        <begin position="2"/>
        <end position="81"/>
    </location>
</feature>
<proteinExistence type="predicted"/>
<dbReference type="RefSeq" id="WP_004580621.1">
    <property type="nucleotide sequence ID" value="NZ_AP028878.1"/>
</dbReference>
<dbReference type="STRING" id="626887.J057_13306"/>
<accession>N6WXL4</accession>
<dbReference type="PATRIC" id="fig|626887.3.peg.2664"/>
<dbReference type="InterPro" id="IPR004045">
    <property type="entry name" value="Glutathione_S-Trfase_N"/>
</dbReference>
<comment type="caution">
    <text evidence="2">The sequence shown here is derived from an EMBL/GenBank/DDBJ whole genome shotgun (WGS) entry which is preliminary data.</text>
</comment>
<dbReference type="InterPro" id="IPR036249">
    <property type="entry name" value="Thioredoxin-like_sf"/>
</dbReference>